<dbReference type="EMBL" id="DPIY01000010">
    <property type="protein sequence ID" value="HCT57895.1"/>
    <property type="molecule type" value="Genomic_DNA"/>
</dbReference>
<keyword evidence="8" id="KW-0472">Membrane</keyword>
<feature type="binding site" evidence="7">
    <location>
        <position position="52"/>
    </location>
    <ligand>
        <name>ATP</name>
        <dbReference type="ChEBI" id="CHEBI:30616"/>
    </ligand>
</feature>
<evidence type="ECO:0000256" key="8">
    <source>
        <dbReference type="SAM" id="Phobius"/>
    </source>
</evidence>
<evidence type="ECO:0000313" key="10">
    <source>
        <dbReference type="EMBL" id="HCT57895.1"/>
    </source>
</evidence>
<name>A0A3D4V9V7_9BACT</name>
<evidence type="ECO:0000256" key="3">
    <source>
        <dbReference type="ARBA" id="ARBA00022679"/>
    </source>
</evidence>
<evidence type="ECO:0000313" key="11">
    <source>
        <dbReference type="Proteomes" id="UP000264071"/>
    </source>
</evidence>
<evidence type="ECO:0000256" key="4">
    <source>
        <dbReference type="ARBA" id="ARBA00022741"/>
    </source>
</evidence>
<dbReference type="PANTHER" id="PTHR43289:SF6">
    <property type="entry name" value="SERINE_THREONINE-PROTEIN KINASE NEKL-3"/>
    <property type="match status" value="1"/>
</dbReference>
<dbReference type="InterPro" id="IPR008271">
    <property type="entry name" value="Ser/Thr_kinase_AS"/>
</dbReference>
<evidence type="ECO:0000256" key="5">
    <source>
        <dbReference type="ARBA" id="ARBA00022777"/>
    </source>
</evidence>
<sequence>MNTDAMQWPEPAPSLARAVAAEFRLLSEIGRGGMGVVYLAEDTRLLRRVAIKTLLPHMASDAQVRERFVRESRTAAGLSHPGIVPIFSAADQHGVVYFIMGYVHGESLADRLARSGPLPAREALLVTRQVADALAFAHAAGVVHRDIKAENVLIDQSGRAVITDFGIARMGDAQPLTATGTVLGSVFYMSPEQVTAEALDGRSDLYALGVLLYHLLTGRFPYERSQASAVLVAHVTSPVPSLRDVLPDASSALDALVQRLLAKSPDQRTPSAGALLEQIDDVLHDRTPANLAVLAPRVPAAGVVASDRTAVAAVVVPPAVVPASRTTPTPSDAALSSAEAHQVWERAAALQAHTGVIVPPPEFLLRTPADGEPLTRGYDVVVVKEAALEAGIDAKYVERALLERADAHSLALADREAVTLQVGESQQRPPSIWMGAHNKLEFEATLDGEVPLDYFEEMVDEARRAVGEMVNVSVVGRTLTITTGGTRQRQGNVARELQIQVAVRNGRTIIRAFEDLSPTWGGLFGGVGFGAGLGLSPLVFGLTLKFAHDPVMAAVGAVTAFLSAHGLARAIFVHTSRKREQTLRDLVQRLARQARAELAQQKKLRP</sequence>
<dbReference type="Proteomes" id="UP000264071">
    <property type="component" value="Unassembled WGS sequence"/>
</dbReference>
<dbReference type="PANTHER" id="PTHR43289">
    <property type="entry name" value="MITOGEN-ACTIVATED PROTEIN KINASE KINASE KINASE 20-RELATED"/>
    <property type="match status" value="1"/>
</dbReference>
<dbReference type="SUPFAM" id="SSF56112">
    <property type="entry name" value="Protein kinase-like (PK-like)"/>
    <property type="match status" value="1"/>
</dbReference>
<dbReference type="PROSITE" id="PS00108">
    <property type="entry name" value="PROTEIN_KINASE_ST"/>
    <property type="match status" value="1"/>
</dbReference>
<proteinExistence type="predicted"/>
<gene>
    <name evidence="10" type="ORF">DGD08_11895</name>
</gene>
<keyword evidence="4 7" id="KW-0547">Nucleotide-binding</keyword>
<protein>
    <recommendedName>
        <fullName evidence="1">non-specific serine/threonine protein kinase</fullName>
        <ecNumber evidence="1">2.7.11.1</ecNumber>
    </recommendedName>
</protein>
<feature type="transmembrane region" description="Helical" evidence="8">
    <location>
        <begin position="520"/>
        <end position="540"/>
    </location>
</feature>
<dbReference type="GO" id="GO:0005524">
    <property type="term" value="F:ATP binding"/>
    <property type="evidence" value="ECO:0007669"/>
    <property type="project" value="UniProtKB-UniRule"/>
</dbReference>
<keyword evidence="3" id="KW-0808">Transferase</keyword>
<dbReference type="InterPro" id="IPR000719">
    <property type="entry name" value="Prot_kinase_dom"/>
</dbReference>
<keyword evidence="2 10" id="KW-0723">Serine/threonine-protein kinase</keyword>
<dbReference type="Pfam" id="PF00069">
    <property type="entry name" value="Pkinase"/>
    <property type="match status" value="1"/>
</dbReference>
<comment type="caution">
    <text evidence="10">The sequence shown here is derived from an EMBL/GenBank/DDBJ whole genome shotgun (WGS) entry which is preliminary data.</text>
</comment>
<dbReference type="AlphaFoldDB" id="A0A3D4V9V7"/>
<dbReference type="GO" id="GO:0004674">
    <property type="term" value="F:protein serine/threonine kinase activity"/>
    <property type="evidence" value="ECO:0007669"/>
    <property type="project" value="UniProtKB-KW"/>
</dbReference>
<dbReference type="EC" id="2.7.11.1" evidence="1"/>
<dbReference type="PROSITE" id="PS00107">
    <property type="entry name" value="PROTEIN_KINASE_ATP"/>
    <property type="match status" value="1"/>
</dbReference>
<dbReference type="SMART" id="SM00220">
    <property type="entry name" value="S_TKc"/>
    <property type="match status" value="1"/>
</dbReference>
<keyword evidence="8" id="KW-1133">Transmembrane helix</keyword>
<dbReference type="PROSITE" id="PS50011">
    <property type="entry name" value="PROTEIN_KINASE_DOM"/>
    <property type="match status" value="1"/>
</dbReference>
<feature type="transmembrane region" description="Helical" evidence="8">
    <location>
        <begin position="552"/>
        <end position="572"/>
    </location>
</feature>
<keyword evidence="8" id="KW-0812">Transmembrane</keyword>
<evidence type="ECO:0000256" key="2">
    <source>
        <dbReference type="ARBA" id="ARBA00022527"/>
    </source>
</evidence>
<feature type="domain" description="Protein kinase" evidence="9">
    <location>
        <begin position="23"/>
        <end position="283"/>
    </location>
</feature>
<keyword evidence="5 10" id="KW-0418">Kinase</keyword>
<evidence type="ECO:0000259" key="9">
    <source>
        <dbReference type="PROSITE" id="PS50011"/>
    </source>
</evidence>
<dbReference type="CDD" id="cd14014">
    <property type="entry name" value="STKc_PknB_like"/>
    <property type="match status" value="1"/>
</dbReference>
<evidence type="ECO:0000256" key="6">
    <source>
        <dbReference type="ARBA" id="ARBA00022840"/>
    </source>
</evidence>
<accession>A0A3D4V9V7</accession>
<keyword evidence="6 7" id="KW-0067">ATP-binding</keyword>
<reference evidence="10 11" key="1">
    <citation type="journal article" date="2018" name="Nat. Biotechnol.">
        <title>A standardized bacterial taxonomy based on genome phylogeny substantially revises the tree of life.</title>
        <authorList>
            <person name="Parks D.H."/>
            <person name="Chuvochina M."/>
            <person name="Waite D.W."/>
            <person name="Rinke C."/>
            <person name="Skarshewski A."/>
            <person name="Chaumeil P.A."/>
            <person name="Hugenholtz P."/>
        </authorList>
    </citation>
    <scope>NUCLEOTIDE SEQUENCE [LARGE SCALE GENOMIC DNA]</scope>
    <source>
        <strain evidence="10">UBA8844</strain>
    </source>
</reference>
<dbReference type="FunFam" id="1.10.510.10:FF:000021">
    <property type="entry name" value="Serine/threonine protein kinase"/>
    <property type="match status" value="1"/>
</dbReference>
<dbReference type="InterPro" id="IPR011009">
    <property type="entry name" value="Kinase-like_dom_sf"/>
</dbReference>
<dbReference type="InterPro" id="IPR017441">
    <property type="entry name" value="Protein_kinase_ATP_BS"/>
</dbReference>
<evidence type="ECO:0000256" key="7">
    <source>
        <dbReference type="PROSITE-ProRule" id="PRU10141"/>
    </source>
</evidence>
<dbReference type="Gene3D" id="3.30.200.20">
    <property type="entry name" value="Phosphorylase Kinase, domain 1"/>
    <property type="match status" value="1"/>
</dbReference>
<evidence type="ECO:0000256" key="1">
    <source>
        <dbReference type="ARBA" id="ARBA00012513"/>
    </source>
</evidence>
<dbReference type="Gene3D" id="1.10.510.10">
    <property type="entry name" value="Transferase(Phosphotransferase) domain 1"/>
    <property type="match status" value="1"/>
</dbReference>
<organism evidence="10 11">
    <name type="scientific">Gemmatimonas aurantiaca</name>
    <dbReference type="NCBI Taxonomy" id="173480"/>
    <lineage>
        <taxon>Bacteria</taxon>
        <taxon>Pseudomonadati</taxon>
        <taxon>Gemmatimonadota</taxon>
        <taxon>Gemmatimonadia</taxon>
        <taxon>Gemmatimonadales</taxon>
        <taxon>Gemmatimonadaceae</taxon>
        <taxon>Gemmatimonas</taxon>
    </lineage>
</organism>